<keyword evidence="3" id="KW-1185">Reference proteome</keyword>
<evidence type="ECO:0000256" key="1">
    <source>
        <dbReference type="SAM" id="MobiDB-lite"/>
    </source>
</evidence>
<name>A0A8T4J170_9ACTN</name>
<dbReference type="EMBL" id="JAGSMN010000723">
    <property type="protein sequence ID" value="MBR7676703.1"/>
    <property type="molecule type" value="Genomic_DNA"/>
</dbReference>
<dbReference type="Proteomes" id="UP000675554">
    <property type="component" value="Unassembled WGS sequence"/>
</dbReference>
<dbReference type="AlphaFoldDB" id="A0A8T4J170"/>
<evidence type="ECO:0000313" key="3">
    <source>
        <dbReference type="Proteomes" id="UP000675554"/>
    </source>
</evidence>
<evidence type="ECO:0000313" key="2">
    <source>
        <dbReference type="EMBL" id="MBR7676703.1"/>
    </source>
</evidence>
<protein>
    <submittedName>
        <fullName evidence="2">Uncharacterized protein</fullName>
    </submittedName>
</protein>
<accession>A0A8T4J170</accession>
<organism evidence="2 3">
    <name type="scientific">Streptomyces daliensis</name>
    <dbReference type="NCBI Taxonomy" id="299421"/>
    <lineage>
        <taxon>Bacteria</taxon>
        <taxon>Bacillati</taxon>
        <taxon>Actinomycetota</taxon>
        <taxon>Actinomycetes</taxon>
        <taxon>Kitasatosporales</taxon>
        <taxon>Streptomycetaceae</taxon>
        <taxon>Streptomyces</taxon>
    </lineage>
</organism>
<feature type="region of interest" description="Disordered" evidence="1">
    <location>
        <begin position="1"/>
        <end position="60"/>
    </location>
</feature>
<proteinExistence type="predicted"/>
<reference evidence="2" key="1">
    <citation type="submission" date="2021-04" db="EMBL/GenBank/DDBJ databases">
        <title>Sequencing of actinobacteria type strains.</title>
        <authorList>
            <person name="Nguyen G.-S."/>
            <person name="Wentzel A."/>
        </authorList>
    </citation>
    <scope>NUCLEOTIDE SEQUENCE</scope>
    <source>
        <strain evidence="2">DSM 42095</strain>
    </source>
</reference>
<gene>
    <name evidence="2" type="ORF">KDA82_27595</name>
</gene>
<comment type="caution">
    <text evidence="2">The sequence shown here is derived from an EMBL/GenBank/DDBJ whole genome shotgun (WGS) entry which is preliminary data.</text>
</comment>
<sequence length="60" mass="6378">MTSLFSASEPVRPATKGSPPPAMNPFQAPAFDESVVLAPEDPADDVDERGRPRTPFLPAV</sequence>